<dbReference type="OrthoDB" id="3690506at2759"/>
<sequence>MPFFVRPSKTICRNFMRRPAAQVCRFPSGHDFYFSLPIEVNCLHLFNPFELEFFFGFLSNILPSIAKRKGRTGVDNALHIQHTILRRLQKSKNLSSSQMKAWVAGYGLPIFDDAQELVDFIVDWDSIEFEGNLGSTERKARKRAEENGLDPCGPVPVCPKDIDNDVVLVFDWGKDGNEAFEVRRNGETELFCIYGGIFQNKMQWTAYETSLSEQVLKLLRAGVLRVTTLPTGGWGLIEGLHEQHSNDSYSGRIDEQLNDLSTFESSASHSSPCTNSALCSAGTLRCTTRDVLDIHANNSKNIERNKRSPSMAFQQSVNVFGATFRNWDDWIQFKHTLTRVDLDLLSHRVLQLRRSNDGRITITQGPNAGPPSKPPNKDAHAPIYSQVVAPKQCVTQRSPQDMIDRKQFTRGVRQFSPPQRVGRQAPSLEDGIHRNSISEDRAASCNQSYPQPIFVPLPTFSFLATQKGGLDADVTKIPATQRSRRLAAHKEPVRPKFKMPSSKTTYVPDEHRVINIASSTLARSELSSPVQPLSKATPGRASSPLRNKLAAPRTTMHNCERYPASKDRNHSKYQAYATSSSDTSPQASPFSWRDV</sequence>
<feature type="compositionally biased region" description="Basic and acidic residues" evidence="1">
    <location>
        <begin position="558"/>
        <end position="570"/>
    </location>
</feature>
<dbReference type="AlphaFoldDB" id="A0A9P4GM13"/>
<gene>
    <name evidence="2" type="ORF">K460DRAFT_403124</name>
</gene>
<name>A0A9P4GM13_9PLEO</name>
<keyword evidence="3" id="KW-1185">Reference proteome</keyword>
<feature type="region of interest" description="Disordered" evidence="1">
    <location>
        <begin position="525"/>
        <end position="595"/>
    </location>
</feature>
<protein>
    <submittedName>
        <fullName evidence="2">Uncharacterized protein</fullName>
    </submittedName>
</protein>
<organism evidence="2 3">
    <name type="scientific">Cucurbitaria berberidis CBS 394.84</name>
    <dbReference type="NCBI Taxonomy" id="1168544"/>
    <lineage>
        <taxon>Eukaryota</taxon>
        <taxon>Fungi</taxon>
        <taxon>Dikarya</taxon>
        <taxon>Ascomycota</taxon>
        <taxon>Pezizomycotina</taxon>
        <taxon>Dothideomycetes</taxon>
        <taxon>Pleosporomycetidae</taxon>
        <taxon>Pleosporales</taxon>
        <taxon>Pleosporineae</taxon>
        <taxon>Cucurbitariaceae</taxon>
        <taxon>Cucurbitaria</taxon>
    </lineage>
</organism>
<accession>A0A9P4GM13</accession>
<feature type="region of interest" description="Disordered" evidence="1">
    <location>
        <begin position="485"/>
        <end position="508"/>
    </location>
</feature>
<dbReference type="EMBL" id="ML976615">
    <property type="protein sequence ID" value="KAF1847801.1"/>
    <property type="molecule type" value="Genomic_DNA"/>
</dbReference>
<dbReference type="Proteomes" id="UP000800039">
    <property type="component" value="Unassembled WGS sequence"/>
</dbReference>
<evidence type="ECO:0000256" key="1">
    <source>
        <dbReference type="SAM" id="MobiDB-lite"/>
    </source>
</evidence>
<comment type="caution">
    <text evidence="2">The sequence shown here is derived from an EMBL/GenBank/DDBJ whole genome shotgun (WGS) entry which is preliminary data.</text>
</comment>
<dbReference type="RefSeq" id="XP_040790364.1">
    <property type="nucleotide sequence ID" value="XM_040936595.1"/>
</dbReference>
<reference evidence="2" key="1">
    <citation type="submission" date="2020-01" db="EMBL/GenBank/DDBJ databases">
        <authorList>
            <consortium name="DOE Joint Genome Institute"/>
            <person name="Haridas S."/>
            <person name="Albert R."/>
            <person name="Binder M."/>
            <person name="Bloem J."/>
            <person name="Labutti K."/>
            <person name="Salamov A."/>
            <person name="Andreopoulos B."/>
            <person name="Baker S.E."/>
            <person name="Barry K."/>
            <person name="Bills G."/>
            <person name="Bluhm B.H."/>
            <person name="Cannon C."/>
            <person name="Castanera R."/>
            <person name="Culley D.E."/>
            <person name="Daum C."/>
            <person name="Ezra D."/>
            <person name="Gonzalez J.B."/>
            <person name="Henrissat B."/>
            <person name="Kuo A."/>
            <person name="Liang C."/>
            <person name="Lipzen A."/>
            <person name="Lutzoni F."/>
            <person name="Magnuson J."/>
            <person name="Mondo S."/>
            <person name="Nolan M."/>
            <person name="Ohm R."/>
            <person name="Pangilinan J."/>
            <person name="Park H.-J."/>
            <person name="Ramirez L."/>
            <person name="Alfaro M."/>
            <person name="Sun H."/>
            <person name="Tritt A."/>
            <person name="Yoshinaga Y."/>
            <person name="Zwiers L.-H."/>
            <person name="Turgeon B.G."/>
            <person name="Goodwin S.B."/>
            <person name="Spatafora J.W."/>
            <person name="Crous P.W."/>
            <person name="Grigoriev I.V."/>
        </authorList>
    </citation>
    <scope>NUCLEOTIDE SEQUENCE</scope>
    <source>
        <strain evidence="2">CBS 394.84</strain>
    </source>
</reference>
<feature type="compositionally biased region" description="Polar residues" evidence="1">
    <location>
        <begin position="576"/>
        <end position="589"/>
    </location>
</feature>
<evidence type="ECO:0000313" key="2">
    <source>
        <dbReference type="EMBL" id="KAF1847801.1"/>
    </source>
</evidence>
<evidence type="ECO:0000313" key="3">
    <source>
        <dbReference type="Proteomes" id="UP000800039"/>
    </source>
</evidence>
<dbReference type="GeneID" id="63853845"/>
<proteinExistence type="predicted"/>